<organism evidence="1">
    <name type="scientific">marine metagenome</name>
    <dbReference type="NCBI Taxonomy" id="408172"/>
    <lineage>
        <taxon>unclassified sequences</taxon>
        <taxon>metagenomes</taxon>
        <taxon>ecological metagenomes</taxon>
    </lineage>
</organism>
<proteinExistence type="predicted"/>
<feature type="non-terminal residue" evidence="1">
    <location>
        <position position="26"/>
    </location>
</feature>
<feature type="non-terminal residue" evidence="1">
    <location>
        <position position="1"/>
    </location>
</feature>
<protein>
    <submittedName>
        <fullName evidence="1">Uncharacterized protein</fullName>
    </submittedName>
</protein>
<reference evidence="1" key="1">
    <citation type="submission" date="2018-05" db="EMBL/GenBank/DDBJ databases">
        <authorList>
            <person name="Lanie J.A."/>
            <person name="Ng W.-L."/>
            <person name="Kazmierczak K.M."/>
            <person name="Andrzejewski T.M."/>
            <person name="Davidsen T.M."/>
            <person name="Wayne K.J."/>
            <person name="Tettelin H."/>
            <person name="Glass J.I."/>
            <person name="Rusch D."/>
            <person name="Podicherti R."/>
            <person name="Tsui H.-C.T."/>
            <person name="Winkler M.E."/>
        </authorList>
    </citation>
    <scope>NUCLEOTIDE SEQUENCE</scope>
</reference>
<evidence type="ECO:0000313" key="1">
    <source>
        <dbReference type="EMBL" id="SVC04758.1"/>
    </source>
</evidence>
<dbReference type="AlphaFoldDB" id="A0A382IYY3"/>
<name>A0A382IYY3_9ZZZZ</name>
<sequence>MINGKNRLVKTTVAFVVAIIPSLMMV</sequence>
<accession>A0A382IYY3</accession>
<dbReference type="EMBL" id="UINC01070534">
    <property type="protein sequence ID" value="SVC04758.1"/>
    <property type="molecule type" value="Genomic_DNA"/>
</dbReference>
<gene>
    <name evidence="1" type="ORF">METZ01_LOCUS257612</name>
</gene>